<feature type="transmembrane region" description="Helical" evidence="1">
    <location>
        <begin position="484"/>
        <end position="502"/>
    </location>
</feature>
<reference evidence="3" key="1">
    <citation type="journal article" date="2019" name="Int. J. Syst. Evol. Microbiol.">
        <title>The Global Catalogue of Microorganisms (GCM) 10K type strain sequencing project: providing services to taxonomists for standard genome sequencing and annotation.</title>
        <authorList>
            <consortium name="The Broad Institute Genomics Platform"/>
            <consortium name="The Broad Institute Genome Sequencing Center for Infectious Disease"/>
            <person name="Wu L."/>
            <person name="Ma J."/>
        </authorList>
    </citation>
    <scope>NUCLEOTIDE SEQUENCE [LARGE SCALE GENOMIC DNA]</scope>
    <source>
        <strain evidence="3">JCM 17326</strain>
    </source>
</reference>
<organism evidence="2 3">
    <name type="scientific">Nonomuraea rosea</name>
    <dbReference type="NCBI Taxonomy" id="638574"/>
    <lineage>
        <taxon>Bacteria</taxon>
        <taxon>Bacillati</taxon>
        <taxon>Actinomycetota</taxon>
        <taxon>Actinomycetes</taxon>
        <taxon>Streptosporangiales</taxon>
        <taxon>Streptosporangiaceae</taxon>
        <taxon>Nonomuraea</taxon>
    </lineage>
</organism>
<keyword evidence="1" id="KW-0472">Membrane</keyword>
<proteinExistence type="predicted"/>
<accession>A0ABP6XYF2</accession>
<feature type="transmembrane region" description="Helical" evidence="1">
    <location>
        <begin position="255"/>
        <end position="276"/>
    </location>
</feature>
<feature type="transmembrane region" description="Helical" evidence="1">
    <location>
        <begin position="893"/>
        <end position="915"/>
    </location>
</feature>
<feature type="transmembrane region" description="Helical" evidence="1">
    <location>
        <begin position="858"/>
        <end position="881"/>
    </location>
</feature>
<comment type="caution">
    <text evidence="2">The sequence shown here is derived from an EMBL/GenBank/DDBJ whole genome shotgun (WGS) entry which is preliminary data.</text>
</comment>
<feature type="transmembrane region" description="Helical" evidence="1">
    <location>
        <begin position="562"/>
        <end position="583"/>
    </location>
</feature>
<keyword evidence="3" id="KW-1185">Reference proteome</keyword>
<protein>
    <submittedName>
        <fullName evidence="2">Uncharacterized protein</fullName>
    </submittedName>
</protein>
<feature type="transmembrane region" description="Helical" evidence="1">
    <location>
        <begin position="175"/>
        <end position="197"/>
    </location>
</feature>
<feature type="transmembrane region" description="Helical" evidence="1">
    <location>
        <begin position="927"/>
        <end position="945"/>
    </location>
</feature>
<keyword evidence="1" id="KW-1133">Transmembrane helix</keyword>
<feature type="transmembrane region" description="Helical" evidence="1">
    <location>
        <begin position="620"/>
        <end position="640"/>
    </location>
</feature>
<dbReference type="Proteomes" id="UP001500630">
    <property type="component" value="Unassembled WGS sequence"/>
</dbReference>
<name>A0ABP6XYF2_9ACTN</name>
<feature type="transmembrane region" description="Helical" evidence="1">
    <location>
        <begin position="769"/>
        <end position="786"/>
    </location>
</feature>
<feature type="transmembrane region" description="Helical" evidence="1">
    <location>
        <begin position="534"/>
        <end position="556"/>
    </location>
</feature>
<feature type="transmembrane region" description="Helical" evidence="1">
    <location>
        <begin position="652"/>
        <end position="671"/>
    </location>
</feature>
<feature type="transmembrane region" description="Helical" evidence="1">
    <location>
        <begin position="820"/>
        <end position="838"/>
    </location>
</feature>
<sequence length="1002" mass="110440">MGELSDAAARETRKRRSLFTAIRYRRAINRAEQSQPVHGDLDHIKRGLATAVEIESAVSSLLADNAFWVVATAGNYDALSRLSKERLVALAYLQHQNVEVVLTQLGQEPSTASRLGQDLQDTFTHLAGGPAPPGFTMRQAQEHLLVFNFHLRRLIKQMELSVHPPWPERRSRRRLIWGFVTRQAVVILSVVPLLSIILDIRSPLPFGVRPYGNTTRLVALLLTGVVLLAHGLWAWHGRKKRHEAPSRSLLSRRSVVALQFTLFATLIVAPIAISFGRLSYEEFQLPPDCTLARHFDLRATASLLVKTDGQNVPTLISTVTYDLPLSSPIAGALLGHQRSRSFEYVLNCLALGRNDKELRRKPVSVVVANQHVRVADTVEAQVADLAEEAVASIGPWNAFINETTWSFILTKPEMFGDTRWQDITVKAPPGWLGTIAPDPEQADAAGAAWTTYRTGELVFVALHPDGRARSVAMAGKLPYSLVSWFSYELCGVAVLVWAYLTLRKSRTPDRPKPAALSVSVRVPTAVADMRRVRVLLGLTLSGTTILAVDTIAFQLVTDKGEWTPYWLTSMLSYTALCAVIALIGGISPTAVAGLACVASAFLIAALSVTDKATQTIYSGVPLVIVAWFAVGGVVSLLATAMRPPEWRGRPTASVLVIGAVLTVVTGLWYVALHTVRFSDQLGIAAVPESMRRLWWRVVWFPWETVLALDEIIWILPIIAMAALLKRRAKYAAPELDGPDRHSVIWLFCVSTMAWEAYTAGLWLPLSILVAAPVLSVLLTLSRRWVVLRRPLSLSPRPVDAPYEMARAVGPELQVGSTAALGGKIALALGLLPTAWFTWVELSGPHWDIIGRWAFMGIWMPSLIVVGLLTWFAAGFVLGLLWRELPGKISLYKSLPLVLAHAAGALTQITADWLLGQEPAWGALQRSLFIWAILIITGFGIEYTTMRRLSPGITLARFYGYEGRFQGLRTLAPQLLAVAFLVYAILRPEQGFIQFDPGQLMKR</sequence>
<evidence type="ECO:0000313" key="2">
    <source>
        <dbReference type="EMBL" id="GAA3572023.1"/>
    </source>
</evidence>
<feature type="transmembrane region" description="Helical" evidence="1">
    <location>
        <begin position="217"/>
        <end position="235"/>
    </location>
</feature>
<dbReference type="InterPro" id="IPR046176">
    <property type="entry name" value="DUF6185"/>
</dbReference>
<feature type="transmembrane region" description="Helical" evidence="1">
    <location>
        <begin position="699"/>
        <end position="723"/>
    </location>
</feature>
<gene>
    <name evidence="2" type="ORF">GCM10022419_061120</name>
</gene>
<dbReference type="Pfam" id="PF19683">
    <property type="entry name" value="DUF6185"/>
    <property type="match status" value="2"/>
</dbReference>
<keyword evidence="1" id="KW-0812">Transmembrane</keyword>
<evidence type="ECO:0000313" key="3">
    <source>
        <dbReference type="Proteomes" id="UP001500630"/>
    </source>
</evidence>
<dbReference type="EMBL" id="BAABDQ010000014">
    <property type="protein sequence ID" value="GAA3572023.1"/>
    <property type="molecule type" value="Genomic_DNA"/>
</dbReference>
<evidence type="ECO:0000256" key="1">
    <source>
        <dbReference type="SAM" id="Phobius"/>
    </source>
</evidence>